<evidence type="ECO:0000256" key="1">
    <source>
        <dbReference type="SAM" id="SignalP"/>
    </source>
</evidence>
<evidence type="ECO:0000313" key="4">
    <source>
        <dbReference type="Proteomes" id="UP001430953"/>
    </source>
</evidence>
<dbReference type="EMBL" id="JADYXP020000003">
    <property type="protein sequence ID" value="KAL0128411.1"/>
    <property type="molecule type" value="Genomic_DNA"/>
</dbReference>
<dbReference type="Proteomes" id="UP001430953">
    <property type="component" value="Unassembled WGS sequence"/>
</dbReference>
<keyword evidence="1" id="KW-0732">Signal</keyword>
<protein>
    <recommendedName>
        <fullName evidence="2">MADF domain-containing protein</fullName>
    </recommendedName>
</protein>
<dbReference type="AlphaFoldDB" id="A0AAW2GMH9"/>
<name>A0AAW2GMH9_9HYME</name>
<feature type="chain" id="PRO_5043531185" description="MADF domain-containing protein" evidence="1">
    <location>
        <begin position="24"/>
        <end position="89"/>
    </location>
</feature>
<feature type="domain" description="MADF" evidence="2">
    <location>
        <begin position="35"/>
        <end position="83"/>
    </location>
</feature>
<accession>A0AAW2GMH9</accession>
<feature type="signal peptide" evidence="1">
    <location>
        <begin position="1"/>
        <end position="23"/>
    </location>
</feature>
<evidence type="ECO:0000259" key="2">
    <source>
        <dbReference type="Pfam" id="PF10545"/>
    </source>
</evidence>
<proteinExistence type="predicted"/>
<keyword evidence="4" id="KW-1185">Reference proteome</keyword>
<comment type="caution">
    <text evidence="3">The sequence shown here is derived from an EMBL/GenBank/DDBJ whole genome shotgun (WGS) entry which is preliminary data.</text>
</comment>
<organism evidence="3 4">
    <name type="scientific">Cardiocondyla obscurior</name>
    <dbReference type="NCBI Taxonomy" id="286306"/>
    <lineage>
        <taxon>Eukaryota</taxon>
        <taxon>Metazoa</taxon>
        <taxon>Ecdysozoa</taxon>
        <taxon>Arthropoda</taxon>
        <taxon>Hexapoda</taxon>
        <taxon>Insecta</taxon>
        <taxon>Pterygota</taxon>
        <taxon>Neoptera</taxon>
        <taxon>Endopterygota</taxon>
        <taxon>Hymenoptera</taxon>
        <taxon>Apocrita</taxon>
        <taxon>Aculeata</taxon>
        <taxon>Formicoidea</taxon>
        <taxon>Formicidae</taxon>
        <taxon>Myrmicinae</taxon>
        <taxon>Cardiocondyla</taxon>
    </lineage>
</organism>
<gene>
    <name evidence="3" type="ORF">PUN28_003586</name>
</gene>
<sequence length="89" mass="10631">MLNFNFLFFICNILFSLSKLTSTAYDTFKKLLRVEIEHRFTQLRQRFVKERKKVIQSQGRSGAGASYQIYTPQWDLYNDLMFLADTIKH</sequence>
<evidence type="ECO:0000313" key="3">
    <source>
        <dbReference type="EMBL" id="KAL0128411.1"/>
    </source>
</evidence>
<dbReference type="Pfam" id="PF10545">
    <property type="entry name" value="MADF_DNA_bdg"/>
    <property type="match status" value="1"/>
</dbReference>
<dbReference type="InterPro" id="IPR006578">
    <property type="entry name" value="MADF-dom"/>
</dbReference>
<reference evidence="3 4" key="1">
    <citation type="submission" date="2023-03" db="EMBL/GenBank/DDBJ databases">
        <title>High recombination rates correlate with genetic variation in Cardiocondyla obscurior ants.</title>
        <authorList>
            <person name="Errbii M."/>
        </authorList>
    </citation>
    <scope>NUCLEOTIDE SEQUENCE [LARGE SCALE GENOMIC DNA]</scope>
    <source>
        <strain evidence="3">Alpha-2009</strain>
        <tissue evidence="3">Whole body</tissue>
    </source>
</reference>